<organism evidence="3 4">
    <name type="scientific">Streptantibioticus cattleyicolor (strain ATCC 35852 / DSM 46488 / JCM 4925 / NBRC 14057 / NRRL 8057)</name>
    <name type="common">Streptomyces cattleya</name>
    <dbReference type="NCBI Taxonomy" id="1003195"/>
    <lineage>
        <taxon>Bacteria</taxon>
        <taxon>Bacillati</taxon>
        <taxon>Actinomycetota</taxon>
        <taxon>Actinomycetes</taxon>
        <taxon>Kitasatosporales</taxon>
        <taxon>Streptomycetaceae</taxon>
        <taxon>Streptantibioticus</taxon>
    </lineage>
</organism>
<reference evidence="4" key="1">
    <citation type="submission" date="2011-12" db="EMBL/GenBank/DDBJ databases">
        <title>Complete genome sequence of Streptomyces cattleya strain DSM 46488.</title>
        <authorList>
            <person name="Ou H.-Y."/>
            <person name="Li P."/>
            <person name="Zhao C."/>
            <person name="O'Hagan D."/>
            <person name="Deng Z."/>
        </authorList>
    </citation>
    <scope>NUCLEOTIDE SEQUENCE [LARGE SCALE GENOMIC DNA]</scope>
    <source>
        <strain evidence="4">ATCC 35852 / DSM 46488 / JCM 4925 / NBRC 14057 / NRRL 8057</strain>
        <plasmid evidence="4">Plasmid pSCATT</plasmid>
    </source>
</reference>
<evidence type="ECO:0000256" key="1">
    <source>
        <dbReference type="SAM" id="MobiDB-lite"/>
    </source>
</evidence>
<dbReference type="KEGG" id="scy:SCATT_p15510"/>
<accession>F8JKI6</accession>
<dbReference type="EMBL" id="CP003229">
    <property type="protein sequence ID" value="AEW99744.1"/>
    <property type="molecule type" value="Genomic_DNA"/>
</dbReference>
<feature type="chain" id="PRO_5003373550" description="Gram-positive cocci surface proteins LPxTG domain-containing protein" evidence="2">
    <location>
        <begin position="38"/>
        <end position="335"/>
    </location>
</feature>
<name>F8JKI6_STREN</name>
<feature type="signal peptide" evidence="2">
    <location>
        <begin position="1"/>
        <end position="37"/>
    </location>
</feature>
<accession>G8XH26</accession>
<evidence type="ECO:0000313" key="4">
    <source>
        <dbReference type="Proteomes" id="UP000007842"/>
    </source>
</evidence>
<dbReference type="OrthoDB" id="4335009at2"/>
<evidence type="ECO:0000256" key="2">
    <source>
        <dbReference type="SAM" id="SignalP"/>
    </source>
</evidence>
<gene>
    <name evidence="3" type="ordered locus">SCATT_p15510</name>
</gene>
<keyword evidence="2" id="KW-0732">Signal</keyword>
<keyword evidence="3" id="KW-0614">Plasmid</keyword>
<keyword evidence="4" id="KW-1185">Reference proteome</keyword>
<dbReference type="HOGENOM" id="CLU_828783_0_0_11"/>
<dbReference type="RefSeq" id="WP_014150644.1">
    <property type="nucleotide sequence ID" value="NC_016113.1"/>
</dbReference>
<geneLocation type="plasmid" evidence="3 4">
    <name>pSCATT</name>
</geneLocation>
<dbReference type="KEGG" id="sct:SCAT_p0189"/>
<sequence length="335" mass="32739">MSITSGVRAGRRGAVRATLIGVAVAAAVLGPVSGAFAAGTTTPDTTAGAAASPSAAPGASSTPSSTPSAAASAKPAPHASAATPASGTHSAPAGPSSGASVFTLVDGERAFVSKMKGKGFYRAEIPGKKGQPLAGILETHGRDDAIDLHGMHVVLNAATGWIASWWLSSTAPEPRDCTATTTIASVFPPYKVLLSNGPAGPRATLRTSDGHILAVVDRAHPENLDTGMRIRDIGGAPEFFQRSQGGSMPWGPGHAFPALPKCPAGTTPAGTAAAGGATTATQTTVVPVGAVAAGVENGSGHDDTAALTGAAVAAAGAAGLGVAVARRRRAARADG</sequence>
<dbReference type="Proteomes" id="UP000007842">
    <property type="component" value="Plasmid pSCATT"/>
</dbReference>
<protein>
    <recommendedName>
        <fullName evidence="5">Gram-positive cocci surface proteins LPxTG domain-containing protein</fullName>
    </recommendedName>
</protein>
<feature type="region of interest" description="Disordered" evidence="1">
    <location>
        <begin position="44"/>
        <end position="96"/>
    </location>
</feature>
<evidence type="ECO:0008006" key="5">
    <source>
        <dbReference type="Google" id="ProtNLM"/>
    </source>
</evidence>
<proteinExistence type="predicted"/>
<dbReference type="AlphaFoldDB" id="F8JKI6"/>
<evidence type="ECO:0000313" key="3">
    <source>
        <dbReference type="EMBL" id="AEW99744.1"/>
    </source>
</evidence>
<dbReference type="PATRIC" id="fig|1003195.11.peg.178"/>